<feature type="compositionally biased region" description="Gly residues" evidence="1">
    <location>
        <begin position="112"/>
        <end position="125"/>
    </location>
</feature>
<reference evidence="3 4" key="1">
    <citation type="submission" date="2017-05" db="EMBL/GenBank/DDBJ databases">
        <authorList>
            <person name="Song R."/>
            <person name="Chenine A.L."/>
            <person name="Ruprecht R.M."/>
        </authorList>
    </citation>
    <scope>NUCLEOTIDE SEQUENCE [LARGE SCALE GENOMIC DNA]</scope>
    <source>
        <strain evidence="3 4">DSM 26136</strain>
    </source>
</reference>
<sequence>MTLGVLMTLTGMVAQAQTAEFTTPGVHSYTVPTGVQALDVTLSGGGGGSGTGVRMAIGIPGFDGTFPGGSGGDAAQVTARVAVTPGDVVSITVAAGGGAGEDDQSAATPLEGGLGGMGAGSGGRSADGTIGNTPPITPVYTAGGGGGASAVTLAGRFYLRAGGGGGGSSAAYGQSIRDVGTSGLAAPLNLDNVADCSTPADGEPGFPSTDGSIGGGTTIATGAGGGGGYLNQAGQGGASGAGLVSDGSNWWWLHATKPTSATGGGSCYHAASAAYPITNAQITVGAPGALVDPGTLVEFPLADNVLAANGADGWVRITPVAAPVQPSVAPVPAVGLGALVALALGMAGAVVCRRTRR</sequence>
<accession>A0A1Y0EQC3</accession>
<evidence type="ECO:0000313" key="3">
    <source>
        <dbReference type="EMBL" id="ARU05857.1"/>
    </source>
</evidence>
<dbReference type="EMBL" id="CP021455">
    <property type="protein sequence ID" value="ARU05857.1"/>
    <property type="molecule type" value="Genomic_DNA"/>
</dbReference>
<proteinExistence type="predicted"/>
<gene>
    <name evidence="3" type="ORF">CCO03_15280</name>
</gene>
<evidence type="ECO:0000313" key="4">
    <source>
        <dbReference type="Proteomes" id="UP000196138"/>
    </source>
</evidence>
<dbReference type="KEGG" id="cser:CCO03_15280"/>
<feature type="transmembrane region" description="Helical" evidence="2">
    <location>
        <begin position="333"/>
        <end position="352"/>
    </location>
</feature>
<keyword evidence="4" id="KW-1185">Reference proteome</keyword>
<keyword evidence="2" id="KW-0812">Transmembrane</keyword>
<evidence type="ECO:0000256" key="1">
    <source>
        <dbReference type="SAM" id="MobiDB-lite"/>
    </source>
</evidence>
<keyword evidence="2" id="KW-0472">Membrane</keyword>
<name>A0A1Y0EQC3_9BURK</name>
<feature type="region of interest" description="Disordered" evidence="1">
    <location>
        <begin position="94"/>
        <end position="132"/>
    </location>
</feature>
<organism evidence="3 4">
    <name type="scientific">Comamonas serinivorans</name>
    <dbReference type="NCBI Taxonomy" id="1082851"/>
    <lineage>
        <taxon>Bacteria</taxon>
        <taxon>Pseudomonadati</taxon>
        <taxon>Pseudomonadota</taxon>
        <taxon>Betaproteobacteria</taxon>
        <taxon>Burkholderiales</taxon>
        <taxon>Comamonadaceae</taxon>
        <taxon>Comamonas</taxon>
    </lineage>
</organism>
<evidence type="ECO:0000256" key="2">
    <source>
        <dbReference type="SAM" id="Phobius"/>
    </source>
</evidence>
<feature type="region of interest" description="Disordered" evidence="1">
    <location>
        <begin position="195"/>
        <end position="218"/>
    </location>
</feature>
<dbReference type="Proteomes" id="UP000196138">
    <property type="component" value="Chromosome"/>
</dbReference>
<protein>
    <submittedName>
        <fullName evidence="3">Uncharacterized protein</fullName>
    </submittedName>
</protein>
<dbReference type="AlphaFoldDB" id="A0A1Y0EQC3"/>
<keyword evidence="2" id="KW-1133">Transmembrane helix</keyword>